<keyword evidence="2" id="KW-1185">Reference proteome</keyword>
<dbReference type="Proteomes" id="UP000036185">
    <property type="component" value="Chromosome"/>
</dbReference>
<reference evidence="1 2" key="1">
    <citation type="journal article" date="2014" name="Int. J. Syst. Evol. Microbiol.">
        <title>Draft Genome Sequence of Corynebacterium ulcerans FRC58, Isolated from the Bronchitic Aspiration of a Patient in France.</title>
        <authorList>
            <person name="Silva Ado S."/>
            <person name="Barauna R.A."/>
            <person name="de Sa P.C."/>
            <person name="das Gracas D.A."/>
            <person name="Carneiro A.R."/>
            <person name="Thouvenin M."/>
            <person name="Azevedo V."/>
            <person name="Badell E."/>
            <person name="Guiso N."/>
            <person name="da Silva A.L."/>
            <person name="Ramos R.T."/>
        </authorList>
    </citation>
    <scope>NUCLEOTIDE SEQUENCE [LARGE SCALE GENOMIC DNA]</scope>
    <source>
        <strain evidence="1 2">FRC58</strain>
    </source>
</reference>
<gene>
    <name evidence="1" type="ORF">CulFRC58_0104</name>
</gene>
<sequence length="43" mass="4938">MKSAVEAFSALSGLVNHEILAEENWRAHRYCHISPQSDRTLRI</sequence>
<evidence type="ECO:0008006" key="3">
    <source>
        <dbReference type="Google" id="ProtNLM"/>
    </source>
</evidence>
<accession>A0ABM5TY14</accession>
<protein>
    <recommendedName>
        <fullName evidence="3">Transposase</fullName>
    </recommendedName>
</protein>
<name>A0ABM5TY14_CORUL</name>
<dbReference type="EMBL" id="CP011913">
    <property type="protein sequence ID" value="AKN75958.1"/>
    <property type="molecule type" value="Genomic_DNA"/>
</dbReference>
<evidence type="ECO:0000313" key="1">
    <source>
        <dbReference type="EMBL" id="AKN75958.1"/>
    </source>
</evidence>
<evidence type="ECO:0000313" key="2">
    <source>
        <dbReference type="Proteomes" id="UP000036185"/>
    </source>
</evidence>
<proteinExistence type="predicted"/>
<organism evidence="1 2">
    <name type="scientific">Corynebacterium ulcerans FRC58</name>
    <dbReference type="NCBI Taxonomy" id="1408268"/>
    <lineage>
        <taxon>Bacteria</taxon>
        <taxon>Bacillati</taxon>
        <taxon>Actinomycetota</taxon>
        <taxon>Actinomycetes</taxon>
        <taxon>Mycobacteriales</taxon>
        <taxon>Corynebacteriaceae</taxon>
        <taxon>Corynebacterium</taxon>
    </lineage>
</organism>